<comment type="caution">
    <text evidence="2">The sequence shown here is derived from an EMBL/GenBank/DDBJ whole genome shotgun (WGS) entry which is preliminary data.</text>
</comment>
<organism evidence="2 3">
    <name type="scientific">Dryococelus australis</name>
    <dbReference type="NCBI Taxonomy" id="614101"/>
    <lineage>
        <taxon>Eukaryota</taxon>
        <taxon>Metazoa</taxon>
        <taxon>Ecdysozoa</taxon>
        <taxon>Arthropoda</taxon>
        <taxon>Hexapoda</taxon>
        <taxon>Insecta</taxon>
        <taxon>Pterygota</taxon>
        <taxon>Neoptera</taxon>
        <taxon>Polyneoptera</taxon>
        <taxon>Phasmatodea</taxon>
        <taxon>Verophasmatodea</taxon>
        <taxon>Anareolatae</taxon>
        <taxon>Phasmatidae</taxon>
        <taxon>Eurycanthinae</taxon>
        <taxon>Dryococelus</taxon>
    </lineage>
</organism>
<proteinExistence type="predicted"/>
<accession>A0ABQ9HCZ7</accession>
<gene>
    <name evidence="2" type="ORF">PR048_018627</name>
</gene>
<keyword evidence="1" id="KW-0175">Coiled coil</keyword>
<dbReference type="EMBL" id="JARBHB010000006">
    <property type="protein sequence ID" value="KAJ8882139.1"/>
    <property type="molecule type" value="Genomic_DNA"/>
</dbReference>
<sequence>MFLLNIESLIVNMKEQSLVARRQVHDAVTALGGLMVCINKPLIHSVKMCMHITKKQLRNSTKRKAETLMKELEAKEASHENIRELNFINIEIKTLKQ</sequence>
<name>A0ABQ9HCZ7_9NEOP</name>
<reference evidence="2 3" key="1">
    <citation type="submission" date="2023-02" db="EMBL/GenBank/DDBJ databases">
        <title>LHISI_Scaffold_Assembly.</title>
        <authorList>
            <person name="Stuart O.P."/>
            <person name="Cleave R."/>
            <person name="Magrath M.J.L."/>
            <person name="Mikheyev A.S."/>
        </authorList>
    </citation>
    <scope>NUCLEOTIDE SEQUENCE [LARGE SCALE GENOMIC DNA]</scope>
    <source>
        <strain evidence="2">Daus_M_001</strain>
        <tissue evidence="2">Leg muscle</tissue>
    </source>
</reference>
<evidence type="ECO:0000256" key="1">
    <source>
        <dbReference type="SAM" id="Coils"/>
    </source>
</evidence>
<feature type="coiled-coil region" evidence="1">
    <location>
        <begin position="58"/>
        <end position="85"/>
    </location>
</feature>
<keyword evidence="3" id="KW-1185">Reference proteome</keyword>
<dbReference type="Proteomes" id="UP001159363">
    <property type="component" value="Chromosome 5"/>
</dbReference>
<evidence type="ECO:0000313" key="2">
    <source>
        <dbReference type="EMBL" id="KAJ8882139.1"/>
    </source>
</evidence>
<protein>
    <submittedName>
        <fullName evidence="2">Uncharacterized protein</fullName>
    </submittedName>
</protein>
<evidence type="ECO:0000313" key="3">
    <source>
        <dbReference type="Proteomes" id="UP001159363"/>
    </source>
</evidence>